<feature type="domain" description="DeoR-like transcriptional repressor C-terminal sensor" evidence="1">
    <location>
        <begin position="1"/>
        <end position="45"/>
    </location>
</feature>
<dbReference type="Pfam" id="PF00455">
    <property type="entry name" value="DeoRC"/>
    <property type="match status" value="1"/>
</dbReference>
<proteinExistence type="predicted"/>
<dbReference type="InterPro" id="IPR037171">
    <property type="entry name" value="NagB/RpiA_transferase-like"/>
</dbReference>
<evidence type="ECO:0000313" key="3">
    <source>
        <dbReference type="Proteomes" id="UP000220106"/>
    </source>
</evidence>
<dbReference type="AlphaFoldDB" id="A0AAX0S5L4"/>
<dbReference type="InterPro" id="IPR014036">
    <property type="entry name" value="DeoR-like_C"/>
</dbReference>
<reference evidence="2 3" key="1">
    <citation type="submission" date="2017-09" db="EMBL/GenBank/DDBJ databases">
        <title>Large-scale bioinformatics analysis of Bacillus genomes uncovers conserved roles of natural products in bacterial physiology.</title>
        <authorList>
            <consortium name="Agbiome Team Llc"/>
            <person name="Bleich R.M."/>
            <person name="Kirk G.J."/>
            <person name="Santa Maria K.C."/>
            <person name="Allen S.E."/>
            <person name="Farag S."/>
            <person name="Shank E.A."/>
            <person name="Bowers A."/>
        </authorList>
    </citation>
    <scope>NUCLEOTIDE SEQUENCE [LARGE SCALE GENOMIC DNA]</scope>
    <source>
        <strain evidence="2 3">AFS003229</strain>
    </source>
</reference>
<protein>
    <recommendedName>
        <fullName evidence="1">DeoR-like transcriptional repressor C-terminal sensor domain-containing protein</fullName>
    </recommendedName>
</protein>
<name>A0AAX0S5L4_9BACI</name>
<evidence type="ECO:0000313" key="2">
    <source>
        <dbReference type="EMBL" id="PEJ36015.1"/>
    </source>
</evidence>
<dbReference type="Proteomes" id="UP000220106">
    <property type="component" value="Unassembled WGS sequence"/>
</dbReference>
<evidence type="ECO:0000259" key="1">
    <source>
        <dbReference type="Pfam" id="PF00455"/>
    </source>
</evidence>
<dbReference type="SUPFAM" id="SSF100950">
    <property type="entry name" value="NagB/RpiA/CoA transferase-like"/>
    <property type="match status" value="1"/>
</dbReference>
<comment type="caution">
    <text evidence="2">The sequence shown here is derived from an EMBL/GenBank/DDBJ whole genome shotgun (WGS) entry which is preliminary data.</text>
</comment>
<gene>
    <name evidence="2" type="ORF">CN689_05810</name>
</gene>
<dbReference type="EMBL" id="NUEQ01000011">
    <property type="protein sequence ID" value="PEJ36015.1"/>
    <property type="molecule type" value="Genomic_DNA"/>
</dbReference>
<accession>A0AAX0S5L4</accession>
<organism evidence="2 3">
    <name type="scientific">Peribacillus butanolivorans</name>
    <dbReference type="NCBI Taxonomy" id="421767"/>
    <lineage>
        <taxon>Bacteria</taxon>
        <taxon>Bacillati</taxon>
        <taxon>Bacillota</taxon>
        <taxon>Bacilli</taxon>
        <taxon>Bacillales</taxon>
        <taxon>Bacillaceae</taxon>
        <taxon>Peribacillus</taxon>
    </lineage>
</organism>
<sequence length="50" mass="5758">MAKRASEFVENGDTLYIDYGTTTLLFTREILSKKDLTILTNSLPIEHLHF</sequence>